<dbReference type="AlphaFoldDB" id="A0A255E8M5"/>
<feature type="region of interest" description="Disordered" evidence="1">
    <location>
        <begin position="431"/>
        <end position="486"/>
    </location>
</feature>
<accession>A0A255E8M5</accession>
<dbReference type="EMBL" id="NMVI01000023">
    <property type="protein sequence ID" value="OYN85865.1"/>
    <property type="molecule type" value="Genomic_DNA"/>
</dbReference>
<evidence type="ECO:0000313" key="2">
    <source>
        <dbReference type="EMBL" id="OYN85865.1"/>
    </source>
</evidence>
<sequence length="486" mass="49906">MTVASTQRAALAYIGSAVAPTMHSGADEFQALSTRAAELRELIQEKLDQLTAEDGWTGAGARAFRQMVEHDLIKPLGEFSEQSAALGQALRPLAQSVDSSQQVASSNPIPWDIAAPWTARPSPAAMANPLTAAMAPIEIVNIGQIPQRIVPQPVWMGIEGAAAASVPPPVYTQTGQPTGFAAHNWDVKMETLGINPTQKVACNGAVASVDASLNAFLPEGSSGKGKDVELKGESEQEQKNWQEDLRTLQERVRQVKDVVDQVMPRGNLGLETNTPLVQPDMPRTSDIPQPNLAQPGLDRVTPGGHDTPRLESGTVTQGVHASGIDPTLLNGSSNSLNPSLASGINGTQLGAAISDGTLAAGVDPIGAPIGTTGAAASPAAGTPLVGAGAGGMMGAGGLGGGAAGSKGNPSFQLDGRGRGIINPGYDGGANSGAGAGPGGMMPMGMGAGNRRGAKDEDRDHEFEETWLEEDQDVWGEEDAPPGLITK</sequence>
<comment type="caution">
    <text evidence="2">The sequence shown here is derived from an EMBL/GenBank/DDBJ whole genome shotgun (WGS) entry which is preliminary data.</text>
</comment>
<feature type="region of interest" description="Disordered" evidence="1">
    <location>
        <begin position="288"/>
        <end position="309"/>
    </location>
</feature>
<evidence type="ECO:0000256" key="1">
    <source>
        <dbReference type="SAM" id="MobiDB-lite"/>
    </source>
</evidence>
<proteinExistence type="predicted"/>
<dbReference type="RefSeq" id="WP_094451299.1">
    <property type="nucleotide sequence ID" value="NZ_NMVI01000023.1"/>
</dbReference>
<evidence type="ECO:0000313" key="3">
    <source>
        <dbReference type="Proteomes" id="UP000216533"/>
    </source>
</evidence>
<feature type="compositionally biased region" description="Acidic residues" evidence="1">
    <location>
        <begin position="464"/>
        <end position="479"/>
    </location>
</feature>
<dbReference type="Proteomes" id="UP000216533">
    <property type="component" value="Unassembled WGS sequence"/>
</dbReference>
<name>A0A255E8M5_9ACTN</name>
<organism evidence="2 3">
    <name type="scientific">Parenemella sanctibonifatiensis</name>
    <dbReference type="NCBI Taxonomy" id="2016505"/>
    <lineage>
        <taxon>Bacteria</taxon>
        <taxon>Bacillati</taxon>
        <taxon>Actinomycetota</taxon>
        <taxon>Actinomycetes</taxon>
        <taxon>Propionibacteriales</taxon>
        <taxon>Propionibacteriaceae</taxon>
        <taxon>Parenemella</taxon>
    </lineage>
</organism>
<dbReference type="Gene3D" id="1.10.287.1060">
    <property type="entry name" value="ESAT-6-like"/>
    <property type="match status" value="1"/>
</dbReference>
<feature type="compositionally biased region" description="Gly residues" evidence="1">
    <location>
        <begin position="431"/>
        <end position="449"/>
    </location>
</feature>
<protein>
    <submittedName>
        <fullName evidence="2">Uncharacterized protein</fullName>
    </submittedName>
</protein>
<feature type="region of interest" description="Disordered" evidence="1">
    <location>
        <begin position="217"/>
        <end position="240"/>
    </location>
</feature>
<feature type="compositionally biased region" description="Basic and acidic residues" evidence="1">
    <location>
        <begin position="224"/>
        <end position="240"/>
    </location>
</feature>
<feature type="compositionally biased region" description="Basic and acidic residues" evidence="1">
    <location>
        <begin position="452"/>
        <end position="463"/>
    </location>
</feature>
<gene>
    <name evidence="2" type="ORF">CGZ92_10270</name>
</gene>
<reference evidence="2 3" key="1">
    <citation type="submission" date="2017-07" db="EMBL/GenBank/DDBJ databases">
        <title>Draft whole genome sequences of clinical Proprionibacteriaceae strains.</title>
        <authorList>
            <person name="Bernier A.-M."/>
            <person name="Bernard K."/>
            <person name="Domingo M.-C."/>
        </authorList>
    </citation>
    <scope>NUCLEOTIDE SEQUENCE [LARGE SCALE GENOMIC DNA]</scope>
    <source>
        <strain evidence="2 3">NML 160184</strain>
    </source>
</reference>